<keyword evidence="4 11" id="KW-1133">Transmembrane helix</keyword>
<evidence type="ECO:0000256" key="2">
    <source>
        <dbReference type="ARBA" id="ARBA00022475"/>
    </source>
</evidence>
<reference evidence="13" key="1">
    <citation type="submission" date="2021-01" db="UniProtKB">
        <authorList>
            <consortium name="EnsemblMetazoa"/>
        </authorList>
    </citation>
    <scope>IDENTIFICATION</scope>
</reference>
<dbReference type="Proteomes" id="UP000594262">
    <property type="component" value="Unplaced"/>
</dbReference>
<dbReference type="AlphaFoldDB" id="A0A7M5XI95"/>
<feature type="region of interest" description="Disordered" evidence="10">
    <location>
        <begin position="456"/>
        <end position="488"/>
    </location>
</feature>
<feature type="transmembrane region" description="Helical" evidence="11">
    <location>
        <begin position="135"/>
        <end position="155"/>
    </location>
</feature>
<keyword evidence="5 9" id="KW-0297">G-protein coupled receptor</keyword>
<comment type="similarity">
    <text evidence="9">Belongs to the G-protein coupled receptor 1 family.</text>
</comment>
<dbReference type="PANTHER" id="PTHR24249:SF372">
    <property type="entry name" value="G-PROTEIN COUPLED RECEPTORS FAMILY 1 PROFILE DOMAIN-CONTAINING PROTEIN"/>
    <property type="match status" value="1"/>
</dbReference>
<dbReference type="PROSITE" id="PS00237">
    <property type="entry name" value="G_PROTEIN_RECEP_F1_1"/>
    <property type="match status" value="1"/>
</dbReference>
<dbReference type="SUPFAM" id="SSF81321">
    <property type="entry name" value="Family A G protein-coupled receptor-like"/>
    <property type="match status" value="1"/>
</dbReference>
<feature type="compositionally biased region" description="Basic residues" evidence="10">
    <location>
        <begin position="456"/>
        <end position="468"/>
    </location>
</feature>
<keyword evidence="7 9" id="KW-0675">Receptor</keyword>
<feature type="transmembrane region" description="Helical" evidence="11">
    <location>
        <begin position="175"/>
        <end position="198"/>
    </location>
</feature>
<evidence type="ECO:0000313" key="13">
    <source>
        <dbReference type="EnsemblMetazoa" id="CLYHEMP023771.1"/>
    </source>
</evidence>
<dbReference type="InterPro" id="IPR050569">
    <property type="entry name" value="TAAR"/>
</dbReference>
<accession>A0A7M5XI95</accession>
<dbReference type="EnsemblMetazoa" id="CLYHEMT023771.1">
    <property type="protein sequence ID" value="CLYHEMP023771.1"/>
    <property type="gene ID" value="CLYHEMG023771"/>
</dbReference>
<feature type="transmembrane region" description="Helical" evidence="11">
    <location>
        <begin position="218"/>
        <end position="237"/>
    </location>
</feature>
<evidence type="ECO:0000256" key="4">
    <source>
        <dbReference type="ARBA" id="ARBA00022989"/>
    </source>
</evidence>
<dbReference type="Pfam" id="PF00001">
    <property type="entry name" value="7tm_1"/>
    <property type="match status" value="1"/>
</dbReference>
<comment type="subcellular location">
    <subcellularLocation>
        <location evidence="1">Cell membrane</location>
        <topology evidence="1">Multi-pass membrane protein</topology>
    </subcellularLocation>
</comment>
<evidence type="ECO:0000259" key="12">
    <source>
        <dbReference type="PROSITE" id="PS50262"/>
    </source>
</evidence>
<keyword evidence="2" id="KW-1003">Cell membrane</keyword>
<dbReference type="PROSITE" id="PS50262">
    <property type="entry name" value="G_PROTEIN_RECEP_F1_2"/>
    <property type="match status" value="1"/>
</dbReference>
<keyword evidence="14" id="KW-1185">Reference proteome</keyword>
<dbReference type="Gene3D" id="1.20.1070.10">
    <property type="entry name" value="Rhodopsin 7-helix transmembrane proteins"/>
    <property type="match status" value="1"/>
</dbReference>
<feature type="domain" description="G-protein coupled receptors family 1 profile" evidence="12">
    <location>
        <begin position="152"/>
        <end position="428"/>
    </location>
</feature>
<proteinExistence type="inferred from homology"/>
<protein>
    <recommendedName>
        <fullName evidence="12">G-protein coupled receptors family 1 profile domain-containing protein</fullName>
    </recommendedName>
</protein>
<dbReference type="GO" id="GO:0005886">
    <property type="term" value="C:plasma membrane"/>
    <property type="evidence" value="ECO:0007669"/>
    <property type="project" value="UniProtKB-SubCell"/>
</dbReference>
<feature type="transmembrane region" description="Helical" evidence="11">
    <location>
        <begin position="305"/>
        <end position="322"/>
    </location>
</feature>
<evidence type="ECO:0000256" key="3">
    <source>
        <dbReference type="ARBA" id="ARBA00022692"/>
    </source>
</evidence>
<evidence type="ECO:0000256" key="10">
    <source>
        <dbReference type="SAM" id="MobiDB-lite"/>
    </source>
</evidence>
<dbReference type="PANTHER" id="PTHR24249">
    <property type="entry name" value="HISTAMINE RECEPTOR-RELATED G-PROTEIN COUPLED RECEPTOR"/>
    <property type="match status" value="1"/>
</dbReference>
<evidence type="ECO:0000256" key="5">
    <source>
        <dbReference type="ARBA" id="ARBA00023040"/>
    </source>
</evidence>
<name>A0A7M5XI95_9CNID</name>
<feature type="transmembrane region" description="Helical" evidence="11">
    <location>
        <begin position="376"/>
        <end position="403"/>
    </location>
</feature>
<keyword evidence="8 9" id="KW-0807">Transducer</keyword>
<dbReference type="InterPro" id="IPR017452">
    <property type="entry name" value="GPCR_Rhodpsn_7TM"/>
</dbReference>
<dbReference type="PRINTS" id="PR00237">
    <property type="entry name" value="GPCRRHODOPSN"/>
</dbReference>
<dbReference type="GO" id="GO:0004930">
    <property type="term" value="F:G protein-coupled receptor activity"/>
    <property type="evidence" value="ECO:0007669"/>
    <property type="project" value="UniProtKB-KW"/>
</dbReference>
<evidence type="ECO:0000256" key="1">
    <source>
        <dbReference type="ARBA" id="ARBA00004651"/>
    </source>
</evidence>
<evidence type="ECO:0000256" key="11">
    <source>
        <dbReference type="SAM" id="Phobius"/>
    </source>
</evidence>
<evidence type="ECO:0000256" key="7">
    <source>
        <dbReference type="ARBA" id="ARBA00023170"/>
    </source>
</evidence>
<keyword evidence="3 9" id="KW-0812">Transmembrane</keyword>
<evidence type="ECO:0000313" key="14">
    <source>
        <dbReference type="Proteomes" id="UP000594262"/>
    </source>
</evidence>
<sequence>RKNKNHTIIKINGNNEMSNPFVSNSTTSPTNLTTSPVSFVSNVSKLLPVLTMPNQDYICCLSQVIAEMPLPLPKENMSSLLLIENHISTTAAACEKHDFDYHHSKHASYRTVALFLSGEMECRKHHCSQDPEPPMIIYALILIATLLVALCGNLFSFSMIMKIRSLRRHATYKILASLAITDLLVSVFVIPIKIAIALNNMNFCYKASLCRLLHTADVTFFAASVTHLFFIAVDRYISITKPYYYRHCSLMRRWRSCIFFIWAYAIFWGVILNNVHLTPPFGFGETFKVVEYKCRKFDVYFDRSLYPVVFFLPCVIMVYLYLQIWRVAVKQSREIERYKGKPPQHLVGSISPIPHHDNPCKHFWMSHIIEFKATKVIVIVFGTFVLCYTPLCLMTFIHTFIPFEISNVVLSLLEYFPNLSSCLNPFIYCFFHEDFRENLQKMLRRDAFLKEHAMSLKKRHSKGKHRRHGTTETLTIKLNGENDDGDVL</sequence>
<evidence type="ECO:0000256" key="6">
    <source>
        <dbReference type="ARBA" id="ARBA00023136"/>
    </source>
</evidence>
<feature type="transmembrane region" description="Helical" evidence="11">
    <location>
        <begin position="257"/>
        <end position="277"/>
    </location>
</feature>
<evidence type="ECO:0000256" key="8">
    <source>
        <dbReference type="ARBA" id="ARBA00023224"/>
    </source>
</evidence>
<dbReference type="OrthoDB" id="5959645at2759"/>
<organism evidence="13 14">
    <name type="scientific">Clytia hemisphaerica</name>
    <dbReference type="NCBI Taxonomy" id="252671"/>
    <lineage>
        <taxon>Eukaryota</taxon>
        <taxon>Metazoa</taxon>
        <taxon>Cnidaria</taxon>
        <taxon>Hydrozoa</taxon>
        <taxon>Hydroidolina</taxon>
        <taxon>Leptothecata</taxon>
        <taxon>Obeliida</taxon>
        <taxon>Clytiidae</taxon>
        <taxon>Clytia</taxon>
    </lineage>
</organism>
<keyword evidence="6 11" id="KW-0472">Membrane</keyword>
<evidence type="ECO:0000256" key="9">
    <source>
        <dbReference type="RuleBase" id="RU000688"/>
    </source>
</evidence>
<dbReference type="InterPro" id="IPR000276">
    <property type="entry name" value="GPCR_Rhodpsn"/>
</dbReference>